<reference evidence="6" key="6">
    <citation type="submission" date="2018-10" db="EMBL/GenBank/DDBJ databases">
        <authorList>
            <person name="Fan Y."/>
            <person name="Timp W."/>
            <person name="Bergman Y."/>
            <person name="Tamma P."/>
            <person name="Simner P."/>
        </authorList>
    </citation>
    <scope>NUCLEOTIDE SEQUENCE</scope>
    <source>
        <strain evidence="6">KLPN_104</strain>
    </source>
</reference>
<dbReference type="EMBL" id="JRRF01000018">
    <property type="protein sequence ID" value="KII02660.1"/>
    <property type="molecule type" value="Genomic_DNA"/>
</dbReference>
<reference evidence="7 12" key="9">
    <citation type="submission" date="2019-03" db="EMBL/GenBank/DDBJ databases">
        <title>Multidrug-Resistant Klebsiella pneumoniae Clinical Bloodstream Isolates in Shanghai, China.</title>
        <authorList>
            <person name="Wang S."/>
        </authorList>
    </citation>
    <scope>NUCLEOTIDE SEQUENCE [LARGE SCALE GENOMIC DNA]</scope>
    <source>
        <strain evidence="7 12">RJ1071</strain>
    </source>
</reference>
<dbReference type="AlphaFoldDB" id="A0A0T5IU32"/>
<reference evidence="3" key="4">
    <citation type="submission" date="2018-07" db="EMBL/GenBank/DDBJ databases">
        <authorList>
            <person name="Martins R.C."/>
            <person name="Perdigao-Neto L.V."/>
            <person name="Costa S.F."/>
            <person name="Levin A.S.S."/>
        </authorList>
    </citation>
    <scope>NUCLEOTIDE SEQUENCE</scope>
    <source>
        <strain evidence="3">BC_5001</strain>
    </source>
</reference>
<dbReference type="KEGG" id="kpnu:LI86_24835"/>
<dbReference type="Proteomes" id="UP000245817">
    <property type="component" value="Unassembled WGS sequence"/>
</dbReference>
<evidence type="ECO:0000313" key="5">
    <source>
        <dbReference type="EMBL" id="ROG88211.1"/>
    </source>
</evidence>
<dbReference type="Proteomes" id="UP000254657">
    <property type="component" value="Unassembled WGS sequence"/>
</dbReference>
<name>A0A0T5IU32_KLEPN</name>
<evidence type="ECO:0000313" key="2">
    <source>
        <dbReference type="EMBL" id="PVU62264.1"/>
    </source>
</evidence>
<evidence type="ECO:0000313" key="1">
    <source>
        <dbReference type="EMBL" id="KII02660.1"/>
    </source>
</evidence>
<dbReference type="EMBL" id="RDAM01000001">
    <property type="protein sequence ID" value="RRF07552.1"/>
    <property type="molecule type" value="Genomic_DNA"/>
</dbReference>
<reference evidence="5 11" key="7">
    <citation type="submission" date="2018-10" db="EMBL/GenBank/DDBJ databases">
        <authorList>
            <person name="Vanduin D."/>
            <person name="Fouts D."/>
            <person name="Wright M."/>
            <person name="Sutton G."/>
            <person name="Nguyen K."/>
            <person name="Kreiswirth B."/>
            <person name="Chen L."/>
            <person name="Rojas L."/>
            <person name="Hujer A."/>
            <person name="Hujer K."/>
            <person name="Bonomo R."/>
            <person name="Adams M."/>
        </authorList>
    </citation>
    <scope>NUCLEOTIDE SEQUENCE [LARGE SCALE GENOMIC DNA]</scope>
    <source>
        <strain evidence="5 11">CRK0165</strain>
    </source>
</reference>
<dbReference type="EMBL" id="QRCF01000031">
    <property type="protein sequence ID" value="RDT86907.1"/>
    <property type="molecule type" value="Genomic_DNA"/>
</dbReference>
<reference evidence="1 8" key="1">
    <citation type="submission" date="2014-10" db="EMBL/GenBank/DDBJ databases">
        <title>Plasmid movement, recombination, and chromosomal integration amongst multidrug resistant commensal Escherichia coli clones within a single commercial turkey flock.</title>
        <authorList>
            <person name="Lang K."/>
            <person name="Dorn K."/>
            <person name="Danzeisen J."/>
            <person name="Johnson T."/>
        </authorList>
    </citation>
    <scope>NUCLEOTIDE SEQUENCE [LARGE SCALE GENOMIC DNA]</scope>
    <source>
        <strain evidence="1 8">UMNturkey9</strain>
    </source>
</reference>
<dbReference type="Proteomes" id="UP000283322">
    <property type="component" value="Unassembled WGS sequence"/>
</dbReference>
<evidence type="ECO:0000313" key="4">
    <source>
        <dbReference type="EMBL" id="RDT86907.1"/>
    </source>
</evidence>
<evidence type="ECO:0000313" key="8">
    <source>
        <dbReference type="Proteomes" id="UP000031820"/>
    </source>
</evidence>
<gene>
    <name evidence="5" type="ORF">BL124_00026755</name>
    <name evidence="2" type="ORF">CP554_12985</name>
    <name evidence="3" type="ORF">DM078_18565</name>
    <name evidence="4" type="ORF">DW286_22630</name>
    <name evidence="7" type="ORF">E1814_22825</name>
    <name evidence="6" type="ORF">EAO17_15715</name>
    <name evidence="1" type="ORF">LS45_20125</name>
</gene>
<evidence type="ECO:0000313" key="10">
    <source>
        <dbReference type="Proteomes" id="UP000275975"/>
    </source>
</evidence>
<accession>A0A0T5IU32</accession>
<dbReference type="EMBL" id="QOHW01000014">
    <property type="protein sequence ID" value="RBZ20466.1"/>
    <property type="molecule type" value="Genomic_DNA"/>
</dbReference>
<dbReference type="EMBL" id="PCFF01000011">
    <property type="protein sequence ID" value="PVU62264.1"/>
    <property type="molecule type" value="Genomic_DNA"/>
</dbReference>
<dbReference type="Proteomes" id="UP000031820">
    <property type="component" value="Unassembled WGS sequence"/>
</dbReference>
<reference evidence="6 10" key="8">
    <citation type="journal article" date="2019" name="Antimicrob. Agents Chemother.">
        <title>Applying Rapid Whole Genome Sequencing to Predict Phenotypic Antimicrobial Susceptibility Testing Results Among Carbapenem-Resistant Klebsiella pneumoniae Clinical Isolates.</title>
        <authorList>
            <person name="Tamma P.D."/>
            <person name="Fan Y."/>
            <person name="Bergman Y."/>
            <person name="Pertea G."/>
            <person name="Kazmi A."/>
            <person name="Lewis S."/>
            <person name="Carroll K.C."/>
            <person name="Schatz M.C."/>
            <person name="Timp W."/>
            <person name="Simner P.J."/>
        </authorList>
    </citation>
    <scope>NUCLEOTIDE SEQUENCE [LARGE SCALE GENOMIC DNA]</scope>
    <source>
        <strain evidence="6 10">KLPN_104</strain>
    </source>
</reference>
<dbReference type="EMBL" id="MPYG04000212">
    <property type="protein sequence ID" value="ROG88211.1"/>
    <property type="molecule type" value="Genomic_DNA"/>
</dbReference>
<evidence type="ECO:0000313" key="7">
    <source>
        <dbReference type="EMBL" id="TDJ94226.1"/>
    </source>
</evidence>
<sequence length="69" mass="7154">MRTIFYPLTKLFIHLSVSRGLPFVIHSADAGDSNPSGDGAGTGVADGVPASEILGEGLIFILSPEGERV</sequence>
<reference evidence="4" key="3">
    <citation type="submission" date="2018-07" db="EMBL/GenBank/DDBJ databases">
        <title>Draft genome sequence of Klebsiella pneumoniae K293.</title>
        <authorList>
            <person name="He F."/>
        </authorList>
    </citation>
    <scope>NUCLEOTIDE SEQUENCE</scope>
    <source>
        <strain evidence="4">K293</strain>
    </source>
</reference>
<reference evidence="2 9" key="2">
    <citation type="submission" date="2017-09" db="EMBL/GenBank/DDBJ databases">
        <title>Molecular Epidemiology of Livestock-Associated Methicillin Resistant Staphylococcus aureus (LA-MRSA) and Extended-Spectrum Beta-Lactamase (ESBL)-Producing Enterobacteriaceae in Pigs and Exposed Workers in Cameroon and South Africa.</title>
        <authorList>
            <person name="Founou L."/>
            <person name="Founou R.C."/>
            <person name="Allam M."/>
            <person name="Ismail A."/>
            <person name="Essack S.Y."/>
        </authorList>
    </citation>
    <scope>NUCLEOTIDE SEQUENCE [LARGE SCALE GENOMIC DNA]</scope>
    <source>
        <strain evidence="2 9">HH516E4IA</strain>
    </source>
</reference>
<comment type="caution">
    <text evidence="5">The sequence shown here is derived from an EMBL/GenBank/DDBJ whole genome shotgun (WGS) entry which is preliminary data.</text>
</comment>
<dbReference type="Proteomes" id="UP000253559">
    <property type="component" value="Unassembled WGS sequence"/>
</dbReference>
<evidence type="ECO:0000313" key="3">
    <source>
        <dbReference type="EMBL" id="RBZ20466.1"/>
    </source>
</evidence>
<evidence type="ECO:0000313" key="6">
    <source>
        <dbReference type="EMBL" id="RRF07552.1"/>
    </source>
</evidence>
<dbReference type="GO" id="GO:0016740">
    <property type="term" value="F:transferase activity"/>
    <property type="evidence" value="ECO:0007669"/>
    <property type="project" value="UniProtKB-KW"/>
</dbReference>
<keyword evidence="5" id="KW-0808">Transferase</keyword>
<dbReference type="Proteomes" id="UP000275975">
    <property type="component" value="Unassembled WGS sequence"/>
</dbReference>
<organism evidence="5 11">
    <name type="scientific">Klebsiella pneumoniae</name>
    <dbReference type="NCBI Taxonomy" id="573"/>
    <lineage>
        <taxon>Bacteria</taxon>
        <taxon>Pseudomonadati</taxon>
        <taxon>Pseudomonadota</taxon>
        <taxon>Gammaproteobacteria</taxon>
        <taxon>Enterobacterales</taxon>
        <taxon>Enterobacteriaceae</taxon>
        <taxon>Klebsiella/Raoultella group</taxon>
        <taxon>Klebsiella</taxon>
        <taxon>Klebsiella pneumoniae complex</taxon>
    </lineage>
</organism>
<proteinExistence type="predicted"/>
<dbReference type="KEGG" id="kpne:KU54_024995"/>
<protein>
    <submittedName>
        <fullName evidence="5">Methionyl-tRNA formyltransferase</fullName>
    </submittedName>
</protein>
<evidence type="ECO:0000313" key="12">
    <source>
        <dbReference type="Proteomes" id="UP000294951"/>
    </source>
</evidence>
<dbReference type="KEGG" id="kpb:FH42_18725"/>
<evidence type="ECO:0000313" key="11">
    <source>
        <dbReference type="Proteomes" id="UP000283322"/>
    </source>
</evidence>
<reference evidence="3" key="5">
    <citation type="submission" date="2018-08" db="EMBL/GenBank/DDBJ databases">
        <title>Klebsiella pneumoniae genome sequencing and assembly.</title>
        <authorList>
            <person name="Martins R.C.R."/>
            <person name="Perdigao-Neto L.V."/>
            <person name="Costa S.F."/>
            <person name="Levin A.S.S."/>
        </authorList>
    </citation>
    <scope>NUCLEOTIDE SEQUENCE</scope>
    <source>
        <strain evidence="3">BC_5001</strain>
    </source>
</reference>
<dbReference type="EMBL" id="SMTN01000032">
    <property type="protein sequence ID" value="TDJ94226.1"/>
    <property type="molecule type" value="Genomic_DNA"/>
</dbReference>
<dbReference type="Proteomes" id="UP000294951">
    <property type="component" value="Unassembled WGS sequence"/>
</dbReference>
<evidence type="ECO:0000313" key="9">
    <source>
        <dbReference type="Proteomes" id="UP000245817"/>
    </source>
</evidence>